<evidence type="ECO:0000313" key="14">
    <source>
        <dbReference type="EMBL" id="CAK8680398.1"/>
    </source>
</evidence>
<keyword evidence="1" id="KW-0808">Transferase</keyword>
<gene>
    <name evidence="14" type="ORF">CVLEPA_LOCUS10652</name>
</gene>
<organism evidence="14 15">
    <name type="scientific">Clavelina lepadiformis</name>
    <name type="common">Light-bulb sea squirt</name>
    <name type="synonym">Ascidia lepadiformis</name>
    <dbReference type="NCBI Taxonomy" id="159417"/>
    <lineage>
        <taxon>Eukaryota</taxon>
        <taxon>Metazoa</taxon>
        <taxon>Chordata</taxon>
        <taxon>Tunicata</taxon>
        <taxon>Ascidiacea</taxon>
        <taxon>Aplousobranchia</taxon>
        <taxon>Clavelinidae</taxon>
        <taxon>Clavelina</taxon>
    </lineage>
</organism>
<keyword evidence="3" id="KW-0418">Kinase</keyword>
<dbReference type="InterPro" id="IPR008271">
    <property type="entry name" value="Ser/Thr_kinase_AS"/>
</dbReference>
<dbReference type="SMART" id="SM00220">
    <property type="entry name" value="S_TKc"/>
    <property type="match status" value="1"/>
</dbReference>
<dbReference type="EMBL" id="CAWYQH010000068">
    <property type="protein sequence ID" value="CAK8680398.1"/>
    <property type="molecule type" value="Genomic_DNA"/>
</dbReference>
<evidence type="ECO:0000256" key="1">
    <source>
        <dbReference type="ARBA" id="ARBA00022679"/>
    </source>
</evidence>
<proteinExistence type="inferred from homology"/>
<keyword evidence="2 10" id="KW-0547">Nucleotide-binding</keyword>
<dbReference type="InterPro" id="IPR011009">
    <property type="entry name" value="Kinase-like_dom_sf"/>
</dbReference>
<evidence type="ECO:0000256" key="7">
    <source>
        <dbReference type="ARBA" id="ARBA00049014"/>
    </source>
</evidence>
<evidence type="ECO:0000256" key="4">
    <source>
        <dbReference type="ARBA" id="ARBA00022840"/>
    </source>
</evidence>
<keyword evidence="4 10" id="KW-0067">ATP-binding</keyword>
<dbReference type="InterPro" id="IPR000270">
    <property type="entry name" value="PB1_dom"/>
</dbReference>
<dbReference type="PROSITE" id="PS50011">
    <property type="entry name" value="PROTEIN_KINASE_DOM"/>
    <property type="match status" value="1"/>
</dbReference>
<reference evidence="14 15" key="1">
    <citation type="submission" date="2024-02" db="EMBL/GenBank/DDBJ databases">
        <authorList>
            <person name="Daric V."/>
            <person name="Darras S."/>
        </authorList>
    </citation>
    <scope>NUCLEOTIDE SEQUENCE [LARGE SCALE GENOMIC DNA]</scope>
</reference>
<evidence type="ECO:0000256" key="9">
    <source>
        <dbReference type="ARBA" id="ARBA00051693"/>
    </source>
</evidence>
<comment type="catalytic activity">
    <reaction evidence="9">
        <text>L-tyrosyl-[protein] + ATP = O-phospho-L-tyrosyl-[protein] + ADP + H(+)</text>
        <dbReference type="Rhea" id="RHEA:10596"/>
        <dbReference type="Rhea" id="RHEA-COMP:10136"/>
        <dbReference type="Rhea" id="RHEA-COMP:20101"/>
        <dbReference type="ChEBI" id="CHEBI:15378"/>
        <dbReference type="ChEBI" id="CHEBI:30616"/>
        <dbReference type="ChEBI" id="CHEBI:46858"/>
        <dbReference type="ChEBI" id="CHEBI:61978"/>
        <dbReference type="ChEBI" id="CHEBI:456216"/>
        <dbReference type="EC" id="2.7.12.2"/>
    </reaction>
</comment>
<evidence type="ECO:0000256" key="3">
    <source>
        <dbReference type="ARBA" id="ARBA00022777"/>
    </source>
</evidence>
<feature type="binding site" evidence="10">
    <location>
        <position position="258"/>
    </location>
    <ligand>
        <name>ATP</name>
        <dbReference type="ChEBI" id="CHEBI:30616"/>
    </ligand>
</feature>
<dbReference type="PROSITE" id="PS51745">
    <property type="entry name" value="PB1"/>
    <property type="match status" value="1"/>
</dbReference>
<evidence type="ECO:0000313" key="15">
    <source>
        <dbReference type="Proteomes" id="UP001642483"/>
    </source>
</evidence>
<evidence type="ECO:0000259" key="13">
    <source>
        <dbReference type="PROSITE" id="PS51745"/>
    </source>
</evidence>
<evidence type="ECO:0000256" key="11">
    <source>
        <dbReference type="SAM" id="MobiDB-lite"/>
    </source>
</evidence>
<dbReference type="PROSITE" id="PS00108">
    <property type="entry name" value="PROTEIN_KINASE_ST"/>
    <property type="match status" value="1"/>
</dbReference>
<evidence type="ECO:0000256" key="10">
    <source>
        <dbReference type="PROSITE-ProRule" id="PRU10141"/>
    </source>
</evidence>
<keyword evidence="15" id="KW-1185">Reference proteome</keyword>
<evidence type="ECO:0000256" key="6">
    <source>
        <dbReference type="ARBA" id="ARBA00038999"/>
    </source>
</evidence>
<evidence type="ECO:0000256" key="2">
    <source>
        <dbReference type="ARBA" id="ARBA00022741"/>
    </source>
</evidence>
<comment type="catalytic activity">
    <reaction evidence="8">
        <text>L-threonyl-[protein] + ATP = O-phospho-L-threonyl-[protein] + ADP + H(+)</text>
        <dbReference type="Rhea" id="RHEA:46608"/>
        <dbReference type="Rhea" id="RHEA-COMP:11060"/>
        <dbReference type="Rhea" id="RHEA-COMP:11605"/>
        <dbReference type="ChEBI" id="CHEBI:15378"/>
        <dbReference type="ChEBI" id="CHEBI:30013"/>
        <dbReference type="ChEBI" id="CHEBI:30616"/>
        <dbReference type="ChEBI" id="CHEBI:61977"/>
        <dbReference type="ChEBI" id="CHEBI:456216"/>
        <dbReference type="EC" id="2.7.12.2"/>
    </reaction>
</comment>
<sequence length="513" mass="57552">MQNWSEPNLVIRICFNPGHQVDWNVPFSRQITFQDVLDVVSQASNGHLLVTAFEYEDEDGDRITVKTDDELKAMLSFYTNSPFDSSSHGAFISDPMMECNQIHLTIYPKIAKPSRRRNVHDLKVAIAPTASSMLLSKNRPELASFSSNRLPNGLYDTKTTNTMQKPAPFRQDQTNFKVQQNMNISTSQTGGNVFLDMQNQVRPTISKTCINIIQDSLSFELGHFSNDTLLFLETLGNGNSGVVQKAIHKESQTITAVKSITVDLTGEEQRRILQELEILRRCNGSPYIIAFYGAYFDENRVLLCTEFMDGGSLDRYGKIPDNVLRNVACAITYGLQHLWSLRIMHRDVKPSNILVNTNGYIKLCDFGVSTQLVDSIARTYVGTNAYMAPERVIGHDYTIYSDVWSFGLSLCELAIGKFPYPQLQAKLAGSRGVVPMEVMQCIVNEAAPRLPTQSVSPDLCDFVQCCLQKEAENRPSPDQLCRHKLVTLNRQSSEIDNLALVSSWITAKLHAIS</sequence>
<feature type="domain" description="PB1" evidence="13">
    <location>
        <begin position="10"/>
        <end position="107"/>
    </location>
</feature>
<dbReference type="PROSITE" id="PS00107">
    <property type="entry name" value="PROTEIN_KINASE_ATP"/>
    <property type="match status" value="1"/>
</dbReference>
<dbReference type="PANTHER" id="PTHR48013:SF9">
    <property type="entry name" value="DUAL SPECIFICITY MITOGEN-ACTIVATED PROTEIN KINASE KINASE 5"/>
    <property type="match status" value="1"/>
</dbReference>
<feature type="domain" description="Protein kinase" evidence="12">
    <location>
        <begin position="229"/>
        <end position="486"/>
    </location>
</feature>
<comment type="similarity">
    <text evidence="5">Belongs to the protein kinase superfamily. STE Ser/Thr protein kinase family. MAP kinase kinase subfamily.</text>
</comment>
<dbReference type="Pfam" id="PF00564">
    <property type="entry name" value="PB1"/>
    <property type="match status" value="1"/>
</dbReference>
<evidence type="ECO:0000259" key="12">
    <source>
        <dbReference type="PROSITE" id="PS50011"/>
    </source>
</evidence>
<dbReference type="PANTHER" id="PTHR48013">
    <property type="entry name" value="DUAL SPECIFICITY MITOGEN-ACTIVATED PROTEIN KINASE KINASE 5-RELATED"/>
    <property type="match status" value="1"/>
</dbReference>
<feature type="region of interest" description="Disordered" evidence="11">
    <location>
        <begin position="146"/>
        <end position="166"/>
    </location>
</feature>
<protein>
    <recommendedName>
        <fullName evidence="6">mitogen-activated protein kinase kinase</fullName>
        <ecNumber evidence="6">2.7.12.2</ecNumber>
    </recommendedName>
</protein>
<dbReference type="Gene3D" id="1.10.510.10">
    <property type="entry name" value="Transferase(Phosphotransferase) domain 1"/>
    <property type="match status" value="1"/>
</dbReference>
<dbReference type="InterPro" id="IPR000719">
    <property type="entry name" value="Prot_kinase_dom"/>
</dbReference>
<comment type="catalytic activity">
    <reaction evidence="7">
        <text>L-seryl-[protein] + ATP = O-phospho-L-seryl-[protein] + ADP + H(+)</text>
        <dbReference type="Rhea" id="RHEA:17989"/>
        <dbReference type="Rhea" id="RHEA-COMP:9863"/>
        <dbReference type="Rhea" id="RHEA-COMP:11604"/>
        <dbReference type="ChEBI" id="CHEBI:15378"/>
        <dbReference type="ChEBI" id="CHEBI:29999"/>
        <dbReference type="ChEBI" id="CHEBI:30616"/>
        <dbReference type="ChEBI" id="CHEBI:83421"/>
        <dbReference type="ChEBI" id="CHEBI:456216"/>
        <dbReference type="EC" id="2.7.12.2"/>
    </reaction>
</comment>
<accession>A0ABP0FN00</accession>
<name>A0ABP0FN00_CLALP</name>
<dbReference type="SMART" id="SM00666">
    <property type="entry name" value="PB1"/>
    <property type="match status" value="1"/>
</dbReference>
<dbReference type="EC" id="2.7.12.2" evidence="6"/>
<dbReference type="InterPro" id="IPR053793">
    <property type="entry name" value="PB1-like"/>
</dbReference>
<dbReference type="InterPro" id="IPR017441">
    <property type="entry name" value="Protein_kinase_ATP_BS"/>
</dbReference>
<comment type="caution">
    <text evidence="14">The sequence shown here is derived from an EMBL/GenBank/DDBJ whole genome shotgun (WGS) entry which is preliminary data.</text>
</comment>
<dbReference type="Pfam" id="PF00069">
    <property type="entry name" value="Pkinase"/>
    <property type="match status" value="1"/>
</dbReference>
<dbReference type="Proteomes" id="UP001642483">
    <property type="component" value="Unassembled WGS sequence"/>
</dbReference>
<dbReference type="Gene3D" id="3.30.200.20">
    <property type="entry name" value="Phosphorylase Kinase, domain 1"/>
    <property type="match status" value="1"/>
</dbReference>
<evidence type="ECO:0000256" key="8">
    <source>
        <dbReference type="ARBA" id="ARBA00049299"/>
    </source>
</evidence>
<evidence type="ECO:0000256" key="5">
    <source>
        <dbReference type="ARBA" id="ARBA00038035"/>
    </source>
</evidence>
<dbReference type="SUPFAM" id="SSF54277">
    <property type="entry name" value="CAD &amp; PB1 domains"/>
    <property type="match status" value="1"/>
</dbReference>
<dbReference type="SUPFAM" id="SSF56112">
    <property type="entry name" value="Protein kinase-like (PK-like)"/>
    <property type="match status" value="1"/>
</dbReference>
<dbReference type="Gene3D" id="3.10.20.90">
    <property type="entry name" value="Phosphatidylinositol 3-kinase Catalytic Subunit, Chain A, domain 1"/>
    <property type="match status" value="1"/>
</dbReference>